<gene>
    <name evidence="1" type="ORF">K460DRAFT_390981</name>
</gene>
<dbReference type="GeneID" id="63853060"/>
<evidence type="ECO:0000313" key="2">
    <source>
        <dbReference type="Proteomes" id="UP000800039"/>
    </source>
</evidence>
<organism evidence="1 2">
    <name type="scientific">Cucurbitaria berberidis CBS 394.84</name>
    <dbReference type="NCBI Taxonomy" id="1168544"/>
    <lineage>
        <taxon>Eukaryota</taxon>
        <taxon>Fungi</taxon>
        <taxon>Dikarya</taxon>
        <taxon>Ascomycota</taxon>
        <taxon>Pezizomycotina</taxon>
        <taxon>Dothideomycetes</taxon>
        <taxon>Pleosporomycetidae</taxon>
        <taxon>Pleosporales</taxon>
        <taxon>Pleosporineae</taxon>
        <taxon>Cucurbitariaceae</taxon>
        <taxon>Cucurbitaria</taxon>
    </lineage>
</organism>
<comment type="caution">
    <text evidence="1">The sequence shown here is derived from an EMBL/GenBank/DDBJ whole genome shotgun (WGS) entry which is preliminary data.</text>
</comment>
<evidence type="ECO:0000313" key="1">
    <source>
        <dbReference type="EMBL" id="KAF1850484.1"/>
    </source>
</evidence>
<keyword evidence="2" id="KW-1185">Reference proteome</keyword>
<name>A0A9P4GS26_9PLEO</name>
<sequence length="278" mass="32048">MNHLDGIIDFGPRGHIRVDVEAFLSWFPTIRRHHFPIDGLSLVNKLQARLQSHYNITRTEILQTLYTLCDHLQYHPLPFQGETRVRVTAALTHLLREDIEINGFNNRGLYRLRHSFVILAYLANDCVSTLLAGALFDFWYGCEQYIQLSDAHYLHKEWIPAVRKIEEVGADGMVHGAGHMDFGALATRGRIPHRLMGLPWPDNRALSAPVTRRRRSPDMQMALAPFPNSAWTSPMISPAGFPRTQYFDEIDGLQYQQREMNMKLENIDHKLDFLVGNF</sequence>
<dbReference type="RefSeq" id="XP_040793047.1">
    <property type="nucleotide sequence ID" value="XM_040935809.1"/>
</dbReference>
<dbReference type="EMBL" id="ML976614">
    <property type="protein sequence ID" value="KAF1850484.1"/>
    <property type="molecule type" value="Genomic_DNA"/>
</dbReference>
<reference evidence="1" key="1">
    <citation type="submission" date="2020-01" db="EMBL/GenBank/DDBJ databases">
        <authorList>
            <consortium name="DOE Joint Genome Institute"/>
            <person name="Haridas S."/>
            <person name="Albert R."/>
            <person name="Binder M."/>
            <person name="Bloem J."/>
            <person name="Labutti K."/>
            <person name="Salamov A."/>
            <person name="Andreopoulos B."/>
            <person name="Baker S.E."/>
            <person name="Barry K."/>
            <person name="Bills G."/>
            <person name="Bluhm B.H."/>
            <person name="Cannon C."/>
            <person name="Castanera R."/>
            <person name="Culley D.E."/>
            <person name="Daum C."/>
            <person name="Ezra D."/>
            <person name="Gonzalez J.B."/>
            <person name="Henrissat B."/>
            <person name="Kuo A."/>
            <person name="Liang C."/>
            <person name="Lipzen A."/>
            <person name="Lutzoni F."/>
            <person name="Magnuson J."/>
            <person name="Mondo S."/>
            <person name="Nolan M."/>
            <person name="Ohm R."/>
            <person name="Pangilinan J."/>
            <person name="Park H.-J."/>
            <person name="Ramirez L."/>
            <person name="Alfaro M."/>
            <person name="Sun H."/>
            <person name="Tritt A."/>
            <person name="Yoshinaga Y."/>
            <person name="Zwiers L.-H."/>
            <person name="Turgeon B.G."/>
            <person name="Goodwin S.B."/>
            <person name="Spatafora J.W."/>
            <person name="Crous P.W."/>
            <person name="Grigoriev I.V."/>
        </authorList>
    </citation>
    <scope>NUCLEOTIDE SEQUENCE</scope>
    <source>
        <strain evidence="1">CBS 394.84</strain>
    </source>
</reference>
<accession>A0A9P4GS26</accession>
<dbReference type="AlphaFoldDB" id="A0A9P4GS26"/>
<proteinExistence type="predicted"/>
<dbReference type="OrthoDB" id="3787285at2759"/>
<protein>
    <submittedName>
        <fullName evidence="1">Uncharacterized protein</fullName>
    </submittedName>
</protein>
<dbReference type="Proteomes" id="UP000800039">
    <property type="component" value="Unassembled WGS sequence"/>
</dbReference>